<proteinExistence type="predicted"/>
<dbReference type="InterPro" id="IPR016431">
    <property type="entry name" value="Pyrv-formate_lyase-activ_prd"/>
</dbReference>
<evidence type="ECO:0000259" key="7">
    <source>
        <dbReference type="PROSITE" id="PS51918"/>
    </source>
</evidence>
<evidence type="ECO:0000256" key="1">
    <source>
        <dbReference type="ARBA" id="ARBA00001966"/>
    </source>
</evidence>
<dbReference type="EMBL" id="FPHD01000020">
    <property type="protein sequence ID" value="SFV52533.1"/>
    <property type="molecule type" value="Genomic_DNA"/>
</dbReference>
<dbReference type="SFLD" id="SFLDG01101">
    <property type="entry name" value="Uncharacterised_Radical_SAM_Su"/>
    <property type="match status" value="1"/>
</dbReference>
<dbReference type="PANTHER" id="PTHR30352:SF5">
    <property type="entry name" value="PYRUVATE FORMATE-LYASE 1-ACTIVATING ENZYME"/>
    <property type="match status" value="1"/>
</dbReference>
<dbReference type="PANTHER" id="PTHR30352">
    <property type="entry name" value="PYRUVATE FORMATE-LYASE-ACTIVATING ENZYME"/>
    <property type="match status" value="1"/>
</dbReference>
<keyword evidence="8" id="KW-0456">Lyase</keyword>
<reference evidence="8" key="1">
    <citation type="submission" date="2016-10" db="EMBL/GenBank/DDBJ databases">
        <authorList>
            <person name="de Groot N.N."/>
        </authorList>
    </citation>
    <scope>NUCLEOTIDE SEQUENCE</scope>
</reference>
<evidence type="ECO:0000256" key="6">
    <source>
        <dbReference type="ARBA" id="ARBA00023014"/>
    </source>
</evidence>
<dbReference type="NCBIfam" id="TIGR04337">
    <property type="entry name" value="AmmeMemoSam_rS"/>
    <property type="match status" value="1"/>
</dbReference>
<dbReference type="SFLD" id="SFLDS00029">
    <property type="entry name" value="Radical_SAM"/>
    <property type="match status" value="1"/>
</dbReference>
<dbReference type="GO" id="GO:0046872">
    <property type="term" value="F:metal ion binding"/>
    <property type="evidence" value="ECO:0007669"/>
    <property type="project" value="UniProtKB-KW"/>
</dbReference>
<comment type="cofactor">
    <cofactor evidence="1">
        <name>[4Fe-4S] cluster</name>
        <dbReference type="ChEBI" id="CHEBI:49883"/>
    </cofactor>
</comment>
<dbReference type="InterPro" id="IPR034457">
    <property type="entry name" value="Organic_radical-activating"/>
</dbReference>
<dbReference type="GO" id="GO:0051539">
    <property type="term" value="F:4 iron, 4 sulfur cluster binding"/>
    <property type="evidence" value="ECO:0007669"/>
    <property type="project" value="UniProtKB-KW"/>
</dbReference>
<dbReference type="CDD" id="cd01335">
    <property type="entry name" value="Radical_SAM"/>
    <property type="match status" value="1"/>
</dbReference>
<dbReference type="InterPro" id="IPR058240">
    <property type="entry name" value="rSAM_sf"/>
</dbReference>
<dbReference type="PROSITE" id="PS51918">
    <property type="entry name" value="RADICAL_SAM"/>
    <property type="match status" value="1"/>
</dbReference>
<dbReference type="Pfam" id="PF04055">
    <property type="entry name" value="Radical_SAM"/>
    <property type="match status" value="1"/>
</dbReference>
<keyword evidence="4" id="KW-0479">Metal-binding</keyword>
<protein>
    <submittedName>
        <fullName evidence="8">COG1180: Radical SAM, Pyruvate-formate lyase-activating enzyme like</fullName>
    </submittedName>
</protein>
<keyword evidence="8" id="KW-0670">Pyruvate</keyword>
<accession>A0A1W1BGA3</accession>
<feature type="domain" description="Radical SAM core" evidence="7">
    <location>
        <begin position="71"/>
        <end position="284"/>
    </location>
</feature>
<evidence type="ECO:0000256" key="3">
    <source>
        <dbReference type="ARBA" id="ARBA00022691"/>
    </source>
</evidence>
<dbReference type="GO" id="GO:0016829">
    <property type="term" value="F:lyase activity"/>
    <property type="evidence" value="ECO:0007669"/>
    <property type="project" value="UniProtKB-KW"/>
</dbReference>
<dbReference type="SUPFAM" id="SSF102114">
    <property type="entry name" value="Radical SAM enzymes"/>
    <property type="match status" value="1"/>
</dbReference>
<dbReference type="InterPro" id="IPR013785">
    <property type="entry name" value="Aldolase_TIM"/>
</dbReference>
<dbReference type="InterPro" id="IPR027596">
    <property type="entry name" value="AmmeMemoSam_rS"/>
</dbReference>
<dbReference type="InterPro" id="IPR007197">
    <property type="entry name" value="rSAM"/>
</dbReference>
<dbReference type="AlphaFoldDB" id="A0A1W1BGA3"/>
<evidence type="ECO:0000256" key="2">
    <source>
        <dbReference type="ARBA" id="ARBA00022485"/>
    </source>
</evidence>
<dbReference type="Gene3D" id="3.20.20.70">
    <property type="entry name" value="Aldolase class I"/>
    <property type="match status" value="1"/>
</dbReference>
<gene>
    <name evidence="8" type="ORF">MNB_SV-8-1342</name>
</gene>
<keyword evidence="3" id="KW-0949">S-adenosyl-L-methionine</keyword>
<sequence length="336" mass="38045">MTYNETMKCYKKVEGKEKITCLLCRHYCQMKEGQVGICGVNKNENGALKNLVYGHPIALNVDPVEKKPLYHLLPGSKALSFGTVGCNFKCPFCQNWDISQETKVNMEIEVSPQQMVNMALEHGCQSIAYTYNEPTIFYPYAKDIGVIAREKGLKNIFVSNGFETPEIIKDMPNWLDAANIDLKSWDDNYYKKVLKGGLEAVKDTLRRMVAEGIWVEVTTLLIEGENDSDKDLTEMAEFIANDLGRHVPWHLSAFHPDYKMQDHEYTGIDTLKRASVIGKKAGLYYVYMGNVPVHGDTFCPKCGELLIDRTGYSVTVNKLEDGHCPKCKREIEGVWS</sequence>
<evidence type="ECO:0000256" key="4">
    <source>
        <dbReference type="ARBA" id="ARBA00022723"/>
    </source>
</evidence>
<organism evidence="8">
    <name type="scientific">hydrothermal vent metagenome</name>
    <dbReference type="NCBI Taxonomy" id="652676"/>
    <lineage>
        <taxon>unclassified sequences</taxon>
        <taxon>metagenomes</taxon>
        <taxon>ecological metagenomes</taxon>
    </lineage>
</organism>
<keyword evidence="5" id="KW-0408">Iron</keyword>
<dbReference type="PIRSF" id="PIRSF004869">
    <property type="entry name" value="PflX_prd"/>
    <property type="match status" value="1"/>
</dbReference>
<evidence type="ECO:0000313" key="8">
    <source>
        <dbReference type="EMBL" id="SFV52533.1"/>
    </source>
</evidence>
<evidence type="ECO:0000256" key="5">
    <source>
        <dbReference type="ARBA" id="ARBA00023004"/>
    </source>
</evidence>
<keyword evidence="2" id="KW-0004">4Fe-4S</keyword>
<name>A0A1W1BGA3_9ZZZZ</name>
<keyword evidence="6" id="KW-0411">Iron-sulfur</keyword>